<evidence type="ECO:0000256" key="7">
    <source>
        <dbReference type="ARBA" id="ARBA00022729"/>
    </source>
</evidence>
<accession>A0A6A4KNR9</accession>
<organism evidence="20 21">
    <name type="scientific">Rhododendron williamsianum</name>
    <dbReference type="NCBI Taxonomy" id="262921"/>
    <lineage>
        <taxon>Eukaryota</taxon>
        <taxon>Viridiplantae</taxon>
        <taxon>Streptophyta</taxon>
        <taxon>Embryophyta</taxon>
        <taxon>Tracheophyta</taxon>
        <taxon>Spermatophyta</taxon>
        <taxon>Magnoliopsida</taxon>
        <taxon>eudicotyledons</taxon>
        <taxon>Gunneridae</taxon>
        <taxon>Pentapetalae</taxon>
        <taxon>asterids</taxon>
        <taxon>Ericales</taxon>
        <taxon>Ericaceae</taxon>
        <taxon>Ericoideae</taxon>
        <taxon>Rhodoreae</taxon>
        <taxon>Rhododendron</taxon>
    </lineage>
</organism>
<dbReference type="CDD" id="cd14066">
    <property type="entry name" value="STKc_IRAK"/>
    <property type="match status" value="1"/>
</dbReference>
<keyword evidence="7 18" id="KW-0732">Signal</keyword>
<evidence type="ECO:0000256" key="3">
    <source>
        <dbReference type="ARBA" id="ARBA00022527"/>
    </source>
</evidence>
<evidence type="ECO:0000256" key="4">
    <source>
        <dbReference type="ARBA" id="ARBA00022614"/>
    </source>
</evidence>
<dbReference type="Pfam" id="PF23598">
    <property type="entry name" value="LRR_14"/>
    <property type="match status" value="1"/>
</dbReference>
<evidence type="ECO:0000256" key="11">
    <source>
        <dbReference type="ARBA" id="ARBA00022840"/>
    </source>
</evidence>
<dbReference type="Proteomes" id="UP000428333">
    <property type="component" value="Linkage Group LG13"/>
</dbReference>
<feature type="non-terminal residue" evidence="20">
    <location>
        <position position="1"/>
    </location>
</feature>
<dbReference type="FunFam" id="3.30.200.20:FF:000328">
    <property type="entry name" value="Leucine-rich repeat protein kinase family protein"/>
    <property type="match status" value="1"/>
</dbReference>
<dbReference type="FunFam" id="1.10.510.10:FF:000453">
    <property type="entry name" value="LRR receptor-like serine/threonine-protein kinase HSL2"/>
    <property type="match status" value="1"/>
</dbReference>
<evidence type="ECO:0000256" key="5">
    <source>
        <dbReference type="ARBA" id="ARBA00022679"/>
    </source>
</evidence>
<dbReference type="InterPro" id="IPR000719">
    <property type="entry name" value="Prot_kinase_dom"/>
</dbReference>
<dbReference type="SUPFAM" id="SSF52058">
    <property type="entry name" value="L domain-like"/>
    <property type="match status" value="1"/>
</dbReference>
<evidence type="ECO:0000256" key="1">
    <source>
        <dbReference type="ARBA" id="ARBA00004479"/>
    </source>
</evidence>
<sequence length="934" mass="102376">MGKKFQAFLFVIIAQIWFIAGETDPGDAAVLFSIQASWQNLPPNWIGSDPCGSGWDGINCTNSRVTSMQMAIDRILQGMNVMGTEFGDIPSLSELQYLDLSNNRGFEGTLPSSIGSLTNLSALILVGCSFFGPIPESIGSLQNLVYLALNNNSFNGPIPNSIGNLSKLYRLDLNDNKLSGSIPVSNGSLSGLDMLVHTKHFHLGTNQLSGPIPPRFFSSSMTPIHLVLDNNQLTGGIPPTLGYVQTLLVLRLDSNFLNGSVPANLNNLTSLTQLYLSNNNLIGPVPNLTGMNSLYYVLMERTQLEGGIPVDLFNSPNLVTVTDGYGIYVLTNGISVLSNNQLSGILNLSASNSNQLGLLDLQNNSITNLELGTGNDTELKLASNPICDGIQGTESYCGVQKTNSSYITLANNCTPTVCQSGEILSPLCRCAIPYTGTLHFIYFSFSNYNSSYFSYLPGFLMIAFRENLLPVDSILLSNPTFDTYFFRQFTLNVFPSGQDYFNRTGISAIGTLLNRQPQQVISYFGPFYFTDESYPLFGVSTEESSSKTSIIIGAAVSSSVLVLLLLCVGVYALQQRRRVTRALAHNTSASLNHEMRSDSFPRLKGARCFSFEELKKCTDNFSESKHIGSGGYGKVYRGTLDTGQLVAIKRAQPGSLQGANEFKTEIELLSRIHHKNVVGLVGFCYSKGEQMLIYEYIPNGTLIDSLSGKSGIRMDWRRRLRVALDAARGLAYLHELANPPIIHRDVKPSNILLDDNLSAKVADFGISKPISDTGKSYITTEVKGTMGYVDPEYYMTQQLTQKSDVYSFGIVLLELITGRKPIERGKNIVWEVKEAMDNASDPSELLEILDPAMGWGTSLVCLEKFLDLAMSCVGEISRSRPKMGEVVREIENIIQEAGSNLNSQFVVFNLSSFEEKTDSFDSSVSFVPFRVEGH</sequence>
<dbReference type="InterPro" id="IPR001611">
    <property type="entry name" value="Leu-rich_rpt"/>
</dbReference>
<dbReference type="FunFam" id="3.80.10.10:FF:000363">
    <property type="entry name" value="Leucine-rich repeat family protein"/>
    <property type="match status" value="1"/>
</dbReference>
<dbReference type="InterPro" id="IPR017441">
    <property type="entry name" value="Protein_kinase_ATP_BS"/>
</dbReference>
<dbReference type="InterPro" id="IPR011009">
    <property type="entry name" value="Kinase-like_dom_sf"/>
</dbReference>
<keyword evidence="5" id="KW-0808">Transferase</keyword>
<evidence type="ECO:0000313" key="20">
    <source>
        <dbReference type="EMBL" id="KAE9446762.1"/>
    </source>
</evidence>
<keyword evidence="12 17" id="KW-1133">Transmembrane helix</keyword>
<dbReference type="OrthoDB" id="2015206at2759"/>
<keyword evidence="14" id="KW-0675">Receptor</keyword>
<dbReference type="InterPro" id="IPR055414">
    <property type="entry name" value="LRR_R13L4/SHOC2-like"/>
</dbReference>
<dbReference type="InterPro" id="IPR032675">
    <property type="entry name" value="LRR_dom_sf"/>
</dbReference>
<dbReference type="FunFam" id="3.80.10.10:FF:000542">
    <property type="entry name" value="Leucine-rich repeat protein kinase family protein"/>
    <property type="match status" value="1"/>
</dbReference>
<dbReference type="EC" id="2.7.11.1" evidence="2"/>
<dbReference type="PANTHER" id="PTHR45974">
    <property type="entry name" value="RECEPTOR-LIKE PROTEIN 55"/>
    <property type="match status" value="1"/>
</dbReference>
<evidence type="ECO:0000259" key="19">
    <source>
        <dbReference type="PROSITE" id="PS50011"/>
    </source>
</evidence>
<evidence type="ECO:0000256" key="8">
    <source>
        <dbReference type="ARBA" id="ARBA00022737"/>
    </source>
</evidence>
<evidence type="ECO:0000256" key="2">
    <source>
        <dbReference type="ARBA" id="ARBA00012513"/>
    </source>
</evidence>
<evidence type="ECO:0000256" key="12">
    <source>
        <dbReference type="ARBA" id="ARBA00022989"/>
    </source>
</evidence>
<dbReference type="InterPro" id="IPR008271">
    <property type="entry name" value="Ser/Thr_kinase_AS"/>
</dbReference>
<keyword evidence="10" id="KW-0418">Kinase</keyword>
<evidence type="ECO:0000256" key="9">
    <source>
        <dbReference type="ARBA" id="ARBA00022741"/>
    </source>
</evidence>
<dbReference type="PROSITE" id="PS00108">
    <property type="entry name" value="PROTEIN_KINASE_ST"/>
    <property type="match status" value="1"/>
</dbReference>
<feature type="transmembrane region" description="Helical" evidence="17">
    <location>
        <begin position="550"/>
        <end position="573"/>
    </location>
</feature>
<keyword evidence="9 16" id="KW-0547">Nucleotide-binding</keyword>
<evidence type="ECO:0000256" key="14">
    <source>
        <dbReference type="ARBA" id="ARBA00023170"/>
    </source>
</evidence>
<proteinExistence type="predicted"/>
<keyword evidence="21" id="KW-1185">Reference proteome</keyword>
<dbReference type="SUPFAM" id="SSF56112">
    <property type="entry name" value="Protein kinase-like (PK-like)"/>
    <property type="match status" value="1"/>
</dbReference>
<dbReference type="InterPro" id="IPR001245">
    <property type="entry name" value="Ser-Thr/Tyr_kinase_cat_dom"/>
</dbReference>
<dbReference type="GO" id="GO:0004674">
    <property type="term" value="F:protein serine/threonine kinase activity"/>
    <property type="evidence" value="ECO:0007669"/>
    <property type="project" value="UniProtKB-KW"/>
</dbReference>
<evidence type="ECO:0000313" key="21">
    <source>
        <dbReference type="Proteomes" id="UP000428333"/>
    </source>
</evidence>
<keyword evidence="6 17" id="KW-0812">Transmembrane</keyword>
<dbReference type="Pfam" id="PF00560">
    <property type="entry name" value="LRR_1"/>
    <property type="match status" value="1"/>
</dbReference>
<dbReference type="AlphaFoldDB" id="A0A6A4KNR9"/>
<dbReference type="Gene3D" id="1.10.510.10">
    <property type="entry name" value="Transferase(Phosphotransferase) domain 1"/>
    <property type="match status" value="1"/>
</dbReference>
<dbReference type="Gene3D" id="3.30.200.20">
    <property type="entry name" value="Phosphorylase Kinase, domain 1"/>
    <property type="match status" value="1"/>
</dbReference>
<reference evidence="20 21" key="1">
    <citation type="journal article" date="2019" name="Genome Biol. Evol.">
        <title>The Rhododendron genome and chromosomal organization provide insight into shared whole-genome duplications across the heath family (Ericaceae).</title>
        <authorList>
            <person name="Soza V.L."/>
            <person name="Lindsley D."/>
            <person name="Waalkes A."/>
            <person name="Ramage E."/>
            <person name="Patwardhan R.P."/>
            <person name="Burton J.N."/>
            <person name="Adey A."/>
            <person name="Kumar A."/>
            <person name="Qiu R."/>
            <person name="Shendure J."/>
            <person name="Hall B."/>
        </authorList>
    </citation>
    <scope>NUCLEOTIDE SEQUENCE [LARGE SCALE GENOMIC DNA]</scope>
    <source>
        <strain evidence="20">RSF 1966-606</strain>
    </source>
</reference>
<keyword evidence="4" id="KW-0433">Leucine-rich repeat</keyword>
<evidence type="ECO:0000256" key="10">
    <source>
        <dbReference type="ARBA" id="ARBA00022777"/>
    </source>
</evidence>
<evidence type="ECO:0000256" key="15">
    <source>
        <dbReference type="ARBA" id="ARBA00023180"/>
    </source>
</evidence>
<protein>
    <recommendedName>
        <fullName evidence="2">non-specific serine/threonine protein kinase</fullName>
        <ecNumber evidence="2">2.7.11.1</ecNumber>
    </recommendedName>
</protein>
<keyword evidence="8" id="KW-0677">Repeat</keyword>
<evidence type="ECO:0000256" key="13">
    <source>
        <dbReference type="ARBA" id="ARBA00023136"/>
    </source>
</evidence>
<dbReference type="GO" id="GO:0005524">
    <property type="term" value="F:ATP binding"/>
    <property type="evidence" value="ECO:0007669"/>
    <property type="project" value="UniProtKB-UniRule"/>
</dbReference>
<feature type="domain" description="Protein kinase" evidence="19">
    <location>
        <begin position="621"/>
        <end position="894"/>
    </location>
</feature>
<evidence type="ECO:0000256" key="16">
    <source>
        <dbReference type="PROSITE-ProRule" id="PRU10141"/>
    </source>
</evidence>
<keyword evidence="11 16" id="KW-0067">ATP-binding</keyword>
<feature type="chain" id="PRO_5025440317" description="non-specific serine/threonine protein kinase" evidence="18">
    <location>
        <begin position="22"/>
        <end position="934"/>
    </location>
</feature>
<comment type="subcellular location">
    <subcellularLocation>
        <location evidence="1">Membrane</location>
        <topology evidence="1">Single-pass type I membrane protein</topology>
    </subcellularLocation>
</comment>
<dbReference type="SMART" id="SM00220">
    <property type="entry name" value="S_TKc"/>
    <property type="match status" value="1"/>
</dbReference>
<gene>
    <name evidence="20" type="ORF">C3L33_21340</name>
</gene>
<feature type="binding site" evidence="16">
    <location>
        <position position="649"/>
    </location>
    <ligand>
        <name>ATP</name>
        <dbReference type="ChEBI" id="CHEBI:30616"/>
    </ligand>
</feature>
<keyword evidence="13 17" id="KW-0472">Membrane</keyword>
<dbReference type="PROSITE" id="PS50011">
    <property type="entry name" value="PROTEIN_KINASE_DOM"/>
    <property type="match status" value="1"/>
</dbReference>
<evidence type="ECO:0000256" key="17">
    <source>
        <dbReference type="SAM" id="Phobius"/>
    </source>
</evidence>
<name>A0A6A4KNR9_9ERIC</name>
<keyword evidence="15" id="KW-0325">Glycoprotein</keyword>
<dbReference type="EMBL" id="QEFC01003728">
    <property type="protein sequence ID" value="KAE9446762.1"/>
    <property type="molecule type" value="Genomic_DNA"/>
</dbReference>
<dbReference type="PROSITE" id="PS00107">
    <property type="entry name" value="PROTEIN_KINASE_ATP"/>
    <property type="match status" value="1"/>
</dbReference>
<dbReference type="GO" id="GO:0016020">
    <property type="term" value="C:membrane"/>
    <property type="evidence" value="ECO:0007669"/>
    <property type="project" value="UniProtKB-SubCell"/>
</dbReference>
<comment type="caution">
    <text evidence="20">The sequence shown here is derived from an EMBL/GenBank/DDBJ whole genome shotgun (WGS) entry which is preliminary data.</text>
</comment>
<evidence type="ECO:0000256" key="6">
    <source>
        <dbReference type="ARBA" id="ARBA00022692"/>
    </source>
</evidence>
<evidence type="ECO:0000256" key="18">
    <source>
        <dbReference type="SAM" id="SignalP"/>
    </source>
</evidence>
<keyword evidence="3" id="KW-0723">Serine/threonine-protein kinase</keyword>
<dbReference type="PANTHER" id="PTHR45974:SF242">
    <property type="entry name" value="LEUCINE-RICH REPEAT PROTEIN KINASE FAMILY PROTEIN"/>
    <property type="match status" value="1"/>
</dbReference>
<dbReference type="Gene3D" id="3.80.10.10">
    <property type="entry name" value="Ribonuclease Inhibitor"/>
    <property type="match status" value="2"/>
</dbReference>
<feature type="signal peptide" evidence="18">
    <location>
        <begin position="1"/>
        <end position="21"/>
    </location>
</feature>
<dbReference type="Pfam" id="PF07714">
    <property type="entry name" value="PK_Tyr_Ser-Thr"/>
    <property type="match status" value="1"/>
</dbReference>